<keyword evidence="3" id="KW-1185">Reference proteome</keyword>
<evidence type="ECO:0008006" key="4">
    <source>
        <dbReference type="Google" id="ProtNLM"/>
    </source>
</evidence>
<dbReference type="RefSeq" id="WP_067658981.1">
    <property type="nucleotide sequence ID" value="NZ_FQXG01000002.1"/>
</dbReference>
<feature type="signal peptide" evidence="1">
    <location>
        <begin position="1"/>
        <end position="24"/>
    </location>
</feature>
<keyword evidence="1" id="KW-0732">Signal</keyword>
<gene>
    <name evidence="2" type="ORF">SAMN02745129_1702</name>
</gene>
<dbReference type="AlphaFoldDB" id="A0A1M5RQY5"/>
<dbReference type="OrthoDB" id="5875477at2"/>
<name>A0A1M5RQY5_9GAMM</name>
<dbReference type="Proteomes" id="UP000184268">
    <property type="component" value="Unassembled WGS sequence"/>
</dbReference>
<proteinExistence type="predicted"/>
<evidence type="ECO:0000256" key="1">
    <source>
        <dbReference type="SAM" id="SignalP"/>
    </source>
</evidence>
<feature type="chain" id="PRO_5009913534" description="DUF3108 domain-containing protein" evidence="1">
    <location>
        <begin position="25"/>
        <end position="237"/>
    </location>
</feature>
<dbReference type="STRING" id="299255.SAMN02745129_1702"/>
<evidence type="ECO:0000313" key="3">
    <source>
        <dbReference type="Proteomes" id="UP000184268"/>
    </source>
</evidence>
<protein>
    <recommendedName>
        <fullName evidence="4">DUF3108 domain-containing protein</fullName>
    </recommendedName>
</protein>
<sequence length="237" mass="26904">MQTLFLRPVIGALLTLALAFPALAETLRPFTATYQASSSGLPCGKGKLTLTQLGPDHYRYDASGKICVLGRGLSHSSEFLYRDGKIQPLHYQSKLKGLFSTRNLAGSFDDSQRFTVSLNDEELPDSDEFPRAQWEPTLLVYLLGQARQSEQLSYTWGEETRDYLFEHKGTDILETDLGELPAHLMVQDHLHKDRVARFWFSPELNGLLVKAKISRLGVPWLHIEINEVFWHDEETTP</sequence>
<evidence type="ECO:0000313" key="2">
    <source>
        <dbReference type="EMBL" id="SHH28283.1"/>
    </source>
</evidence>
<accession>A0A1M5RQY5</accession>
<reference evidence="2 3" key="1">
    <citation type="submission" date="2016-11" db="EMBL/GenBank/DDBJ databases">
        <authorList>
            <person name="Jaros S."/>
            <person name="Januszkiewicz K."/>
            <person name="Wedrychowicz H."/>
        </authorList>
    </citation>
    <scope>NUCLEOTIDE SEQUENCE [LARGE SCALE GENOMIC DNA]</scope>
    <source>
        <strain evidence="2 3">DSM 16917</strain>
    </source>
</reference>
<organism evidence="2 3">
    <name type="scientific">Ferrimonas marina</name>
    <dbReference type="NCBI Taxonomy" id="299255"/>
    <lineage>
        <taxon>Bacteria</taxon>
        <taxon>Pseudomonadati</taxon>
        <taxon>Pseudomonadota</taxon>
        <taxon>Gammaproteobacteria</taxon>
        <taxon>Alteromonadales</taxon>
        <taxon>Ferrimonadaceae</taxon>
        <taxon>Ferrimonas</taxon>
    </lineage>
</organism>
<dbReference type="EMBL" id="FQXG01000002">
    <property type="protein sequence ID" value="SHH28283.1"/>
    <property type="molecule type" value="Genomic_DNA"/>
</dbReference>